<evidence type="ECO:0000256" key="1">
    <source>
        <dbReference type="ARBA" id="ARBA00023015"/>
    </source>
</evidence>
<organism evidence="7 8">
    <name type="scientific">Trichuris muris</name>
    <name type="common">Mouse whipworm</name>
    <dbReference type="NCBI Taxonomy" id="70415"/>
    <lineage>
        <taxon>Eukaryota</taxon>
        <taxon>Metazoa</taxon>
        <taxon>Ecdysozoa</taxon>
        <taxon>Nematoda</taxon>
        <taxon>Enoplea</taxon>
        <taxon>Dorylaimia</taxon>
        <taxon>Trichinellida</taxon>
        <taxon>Trichuridae</taxon>
        <taxon>Trichuris</taxon>
    </lineage>
</organism>
<dbReference type="PROSITE" id="PS51037">
    <property type="entry name" value="YEATS"/>
    <property type="match status" value="1"/>
</dbReference>
<evidence type="ECO:0000256" key="4">
    <source>
        <dbReference type="PROSITE-ProRule" id="PRU00376"/>
    </source>
</evidence>
<proteinExistence type="predicted"/>
<dbReference type="STRING" id="70415.A0A5S6Q0U8"/>
<dbReference type="AlphaFoldDB" id="A0A5S6Q0U8"/>
<dbReference type="GO" id="GO:0005634">
    <property type="term" value="C:nucleus"/>
    <property type="evidence" value="ECO:0007669"/>
    <property type="project" value="UniProtKB-SubCell"/>
</dbReference>
<sequence length="233" mass="26824">MMDYSMSRGKEPSTVRKVKDGRIQDLKVVKPIVYGSRSHALPQGTMVSDHTHAWKLYVKPYYDEDISLYVRKVTFKLHDSYAQPTRVITNPPYEINETGWGEFEAVIRLFFADSAERSVNIYHVIRLFNNEPDVIAGRKPLIAECYDELIFWQPSVSMYDALRKSDETAKGIGVHAVNYEEKQKEYLEKIRAARATVKAEIDSMKKSLVQIRDATDNARKASKQMVVIKNETL</sequence>
<dbReference type="Proteomes" id="UP000046395">
    <property type="component" value="Unassembled WGS sequence"/>
</dbReference>
<evidence type="ECO:0000256" key="5">
    <source>
        <dbReference type="SAM" id="Coils"/>
    </source>
</evidence>
<dbReference type="Gene3D" id="2.60.40.1970">
    <property type="entry name" value="YEATS domain"/>
    <property type="match status" value="1"/>
</dbReference>
<dbReference type="CDD" id="cd16909">
    <property type="entry name" value="YEATS_GAS41_like"/>
    <property type="match status" value="1"/>
</dbReference>
<dbReference type="WBParaSite" id="TMUE_0000000841.1">
    <property type="protein sequence ID" value="TMUE_0000000841.1"/>
    <property type="gene ID" value="WBGene00296764"/>
</dbReference>
<keyword evidence="7" id="KW-1185">Reference proteome</keyword>
<dbReference type="PANTHER" id="PTHR47573:SF1">
    <property type="entry name" value="PROTEIN AF-9 HOMOLOG"/>
    <property type="match status" value="1"/>
</dbReference>
<keyword evidence="5" id="KW-0175">Coiled coil</keyword>
<reference evidence="7" key="1">
    <citation type="submission" date="2013-11" db="EMBL/GenBank/DDBJ databases">
        <authorList>
            <person name="Aslett M."/>
        </authorList>
    </citation>
    <scope>NUCLEOTIDE SEQUENCE [LARGE SCALE GENOMIC DNA]</scope>
    <source>
        <strain evidence="7">Edinburgh</strain>
    </source>
</reference>
<dbReference type="PANTHER" id="PTHR47573">
    <property type="entry name" value="PROTEIN AF-9 HOMOLOG"/>
    <property type="match status" value="1"/>
</dbReference>
<evidence type="ECO:0000256" key="2">
    <source>
        <dbReference type="ARBA" id="ARBA00023163"/>
    </source>
</evidence>
<dbReference type="InterPro" id="IPR005033">
    <property type="entry name" value="YEATS"/>
</dbReference>
<keyword evidence="3 4" id="KW-0539">Nucleus</keyword>
<dbReference type="Pfam" id="PF03366">
    <property type="entry name" value="YEATS"/>
    <property type="match status" value="1"/>
</dbReference>
<evidence type="ECO:0000256" key="3">
    <source>
        <dbReference type="ARBA" id="ARBA00023242"/>
    </source>
</evidence>
<feature type="domain" description="YEATS" evidence="6">
    <location>
        <begin position="22"/>
        <end position="165"/>
    </location>
</feature>
<reference evidence="8 9" key="3">
    <citation type="submission" date="2019-12" db="UniProtKB">
        <authorList>
            <consortium name="WormBaseParasite"/>
        </authorList>
    </citation>
    <scope>IDENTIFICATION</scope>
</reference>
<evidence type="ECO:0000313" key="9">
    <source>
        <dbReference type="WBParaSite" id="TMUE_2000006709.1"/>
    </source>
</evidence>
<reference evidence="7" key="2">
    <citation type="submission" date="2014-03" db="EMBL/GenBank/DDBJ databases">
        <title>The whipworm genome and dual-species transcriptomics of an intimate host-pathogen interaction.</title>
        <authorList>
            <person name="Foth B.J."/>
            <person name="Tsai I.J."/>
            <person name="Reid A.J."/>
            <person name="Bancroft A.J."/>
            <person name="Nichol S."/>
            <person name="Tracey A."/>
            <person name="Holroyd N."/>
            <person name="Cotton J.A."/>
            <person name="Stanley E.J."/>
            <person name="Zarowiecki M."/>
            <person name="Liu J.Z."/>
            <person name="Huckvale T."/>
            <person name="Cooper P.J."/>
            <person name="Grencis R.K."/>
            <person name="Berriman M."/>
        </authorList>
    </citation>
    <scope>NUCLEOTIDE SEQUENCE [LARGE SCALE GENOMIC DNA]</scope>
    <source>
        <strain evidence="7">Edinburgh</strain>
    </source>
</reference>
<name>A0A5S6Q0U8_TRIMR</name>
<feature type="coiled-coil region" evidence="5">
    <location>
        <begin position="176"/>
        <end position="231"/>
    </location>
</feature>
<evidence type="ECO:0000313" key="8">
    <source>
        <dbReference type="WBParaSite" id="TMUE_0000000841.1"/>
    </source>
</evidence>
<evidence type="ECO:0000313" key="7">
    <source>
        <dbReference type="Proteomes" id="UP000046395"/>
    </source>
</evidence>
<dbReference type="WBParaSite" id="TMUE_2000006709.1">
    <property type="protein sequence ID" value="TMUE_2000006709.1"/>
    <property type="gene ID" value="WBGene00293880"/>
</dbReference>
<evidence type="ECO:0000259" key="6">
    <source>
        <dbReference type="PROSITE" id="PS51037"/>
    </source>
</evidence>
<dbReference type="InterPro" id="IPR038704">
    <property type="entry name" value="YEAST_sf"/>
</dbReference>
<accession>A0A5S6Q0U8</accession>
<dbReference type="GO" id="GO:0006355">
    <property type="term" value="P:regulation of DNA-templated transcription"/>
    <property type="evidence" value="ECO:0007669"/>
    <property type="project" value="InterPro"/>
</dbReference>
<keyword evidence="2" id="KW-0804">Transcription</keyword>
<dbReference type="InterPro" id="IPR055129">
    <property type="entry name" value="YEATS_dom"/>
</dbReference>
<keyword evidence="1" id="KW-0805">Transcription regulation</keyword>
<protein>
    <submittedName>
        <fullName evidence="8 9">YEATS domain-containing protein 4</fullName>
    </submittedName>
</protein>
<comment type="subcellular location">
    <subcellularLocation>
        <location evidence="4">Nucleus</location>
    </subcellularLocation>
</comment>